<reference evidence="1" key="1">
    <citation type="submission" date="2021-05" db="EMBL/GenBank/DDBJ databases">
        <authorList>
            <person name="Scholz U."/>
            <person name="Mascher M."/>
            <person name="Fiebig A."/>
        </authorList>
    </citation>
    <scope>NUCLEOTIDE SEQUENCE [LARGE SCALE GENOMIC DNA]</scope>
</reference>
<dbReference type="EnsemblPlants" id="AVESA.00010b.r2.5CG0917190.1">
    <property type="protein sequence ID" value="AVESA.00010b.r2.5CG0917190.1.CDS"/>
    <property type="gene ID" value="AVESA.00010b.r2.5CG0917190"/>
</dbReference>
<dbReference type="Proteomes" id="UP001732700">
    <property type="component" value="Chromosome 5C"/>
</dbReference>
<name>A0ACD5Y5U8_AVESA</name>
<keyword evidence="2" id="KW-1185">Reference proteome</keyword>
<organism evidence="1 2">
    <name type="scientific">Avena sativa</name>
    <name type="common">Oat</name>
    <dbReference type="NCBI Taxonomy" id="4498"/>
    <lineage>
        <taxon>Eukaryota</taxon>
        <taxon>Viridiplantae</taxon>
        <taxon>Streptophyta</taxon>
        <taxon>Embryophyta</taxon>
        <taxon>Tracheophyta</taxon>
        <taxon>Spermatophyta</taxon>
        <taxon>Magnoliopsida</taxon>
        <taxon>Liliopsida</taxon>
        <taxon>Poales</taxon>
        <taxon>Poaceae</taxon>
        <taxon>BOP clade</taxon>
        <taxon>Pooideae</taxon>
        <taxon>Poodae</taxon>
        <taxon>Poeae</taxon>
        <taxon>Poeae Chloroplast Group 1 (Aveneae type)</taxon>
        <taxon>Aveninae</taxon>
        <taxon>Avena</taxon>
    </lineage>
</organism>
<sequence length="915" mass="101247">MVLGLRTKTKKEAAIHVDFNIFIQEISPWPPSESLKSLRSAVLFWENGERSSGKTNTVAPSIRSGSMAGKIEFNEFISIQVVFQKEGSSKSGKWQKNVLELNLFEPRRDKLKGQHLGTATLDLAEHAMFHEDTAVPVPLNSKRSFKSNVHPMVYLRIQPLDGDSSSVSSRDALSKEASVDRDSKEFMSATMSEEYTEDAGFASFTDDDEEETPYPSCSGGNVHTGSNRSHDSLKGKDVRVVGNVGPSSSLDSQHEVPSSSTKVRSEEVEKHPTQIQKASIHSGTVSLLSDFSGGQSPSIPPHSALRNGRKMLFAYGMTDSNQRQFGERTYSTLTSDRAKNMRFSMTVPDVNGSAINKKVGSQKEEVKKVDSKDILISHDIKDNTDDVMQPQVPIRISNNRSDNKVRELELKVELLETELREAAASEIGLYSVVAEHGSSANKVHTPARRLSRHFIHAFKNWPREKMGSAARNASSGLVFVAKACGYDVARLSFWLSNCVVLRAIVTETSKQSDSENGINAADYNSRIASRKNSASMWESLNRKKGKLLSPEFDNWEDIDTFIAALKKIESWIFSRIVECIWWQAFTPHMQSAYMSSESKTGLNVKKRFGKITVVGNQQQATLSIDIWKKAFKQASEKICPVRAAGHECGCLPMLAKLVMEQCIARLDIAMFNAILRESEDEIPTDPMSDPITDPKVLPIPSGKFSFGAGVQLKNAIGSWSRCLADLFGMDMDDYLEVENGDGENGISEIHKPFYLLNALSDLLMIPKDVLLETSTRKELCPTFSSSIIRNILDGFVPDQFCPDPIQDSLLQALELEDHLESSDKGIQAVPCSASPILYSYPSPGSILSIIGDPRKSSSAVLRKSNTSDDELDELSSPLSFISKAPANPLAKLKQISGSNTARYRLLHDVWKLDEQ</sequence>
<reference evidence="1" key="2">
    <citation type="submission" date="2025-09" db="UniProtKB">
        <authorList>
            <consortium name="EnsemblPlants"/>
        </authorList>
    </citation>
    <scope>IDENTIFICATION</scope>
</reference>
<evidence type="ECO:0000313" key="1">
    <source>
        <dbReference type="EnsemblPlants" id="AVESA.00010b.r2.5CG0917190.1.CDS"/>
    </source>
</evidence>
<protein>
    <submittedName>
        <fullName evidence="1">Uncharacterized protein</fullName>
    </submittedName>
</protein>
<evidence type="ECO:0000313" key="2">
    <source>
        <dbReference type="Proteomes" id="UP001732700"/>
    </source>
</evidence>
<proteinExistence type="predicted"/>
<accession>A0ACD5Y5U8</accession>